<feature type="region of interest" description="Disordered" evidence="1">
    <location>
        <begin position="38"/>
        <end position="66"/>
    </location>
</feature>
<keyword evidence="3" id="KW-1185">Reference proteome</keyword>
<proteinExistence type="predicted"/>
<feature type="compositionally biased region" description="Basic and acidic residues" evidence="1">
    <location>
        <begin position="38"/>
        <end position="53"/>
    </location>
</feature>
<organism evidence="2 3">
    <name type="scientific">Thyridium curvatum</name>
    <dbReference type="NCBI Taxonomy" id="1093900"/>
    <lineage>
        <taxon>Eukaryota</taxon>
        <taxon>Fungi</taxon>
        <taxon>Dikarya</taxon>
        <taxon>Ascomycota</taxon>
        <taxon>Pezizomycotina</taxon>
        <taxon>Sordariomycetes</taxon>
        <taxon>Sordariomycetidae</taxon>
        <taxon>Thyridiales</taxon>
        <taxon>Thyridiaceae</taxon>
        <taxon>Thyridium</taxon>
    </lineage>
</organism>
<evidence type="ECO:0000313" key="3">
    <source>
        <dbReference type="Proteomes" id="UP000319257"/>
    </source>
</evidence>
<dbReference type="RefSeq" id="XP_030998192.1">
    <property type="nucleotide sequence ID" value="XM_031138112.1"/>
</dbReference>
<name>A0A507BHL2_9PEZI</name>
<dbReference type="InParanoid" id="A0A507BHL2"/>
<accession>A0A507BHL2</accession>
<dbReference type="AlphaFoldDB" id="A0A507BHL2"/>
<protein>
    <submittedName>
        <fullName evidence="2">Uncharacterized protein</fullName>
    </submittedName>
</protein>
<comment type="caution">
    <text evidence="2">The sequence shown here is derived from an EMBL/GenBank/DDBJ whole genome shotgun (WGS) entry which is preliminary data.</text>
</comment>
<sequence length="518" mass="57782">MPPPRSAAWPRRNWPRRFLRGHLTDGDGELHQAARAWEPSHPRSLGKEEDGHGFDAGPSASISSSASVRPATSPIITIGLCVHRSWRSDGSIASFCLSNEDEVALKYADSVVDLVPVLRRRISPPLPPDVPPWRVAPSLASDFPHSRSPSPFASGATEPLLATGVISSGPHRRCPFRRCLPRCIRHKNGNPVTVFLTFHTTAATQLHYSFPQPRCRHHSHFPRLQRRAWSLSRPRPQPRADSHAFFNSTLARTSYDLYGGILQLALAVGIEQGLKYLEGNDIPYFADMVDSSLCLGVQNIDFELSSTFLPLSPIDRAWILYTKDPRNLTLISWWAMEGIDVLYYLAYHPKSSSSLRSRNAGLFPDGVQGSPVFFNATSLFFLDKLYDHNESLLQSLRNESCKNAAKLYRMHDLLVNISGQAKAQMEDAQSHLSRRYSPSLLEELQDQRRARLASARQNAHVDLLNMTTLLPAVLLPAAGALDAHQATQKACQSFQEFHKRLGGLLECSQMNDTRLCDG</sequence>
<dbReference type="EMBL" id="SKBQ01000017">
    <property type="protein sequence ID" value="TPX16481.1"/>
    <property type="molecule type" value="Genomic_DNA"/>
</dbReference>
<gene>
    <name evidence="2" type="ORF">E0L32_003775</name>
</gene>
<reference evidence="2 3" key="1">
    <citation type="submission" date="2019-06" db="EMBL/GenBank/DDBJ databases">
        <title>Draft genome sequence of the filamentous fungus Phialemoniopsis curvata isolated from diesel fuel.</title>
        <authorList>
            <person name="Varaljay V.A."/>
            <person name="Lyon W.J."/>
            <person name="Crouch A.L."/>
            <person name="Drake C.E."/>
            <person name="Hollomon J.M."/>
            <person name="Nadeau L.J."/>
            <person name="Nunn H.S."/>
            <person name="Stevenson B.S."/>
            <person name="Bojanowski C.L."/>
            <person name="Crookes-Goodson W.J."/>
        </authorList>
    </citation>
    <scope>NUCLEOTIDE SEQUENCE [LARGE SCALE GENOMIC DNA]</scope>
    <source>
        <strain evidence="2 3">D216</strain>
    </source>
</reference>
<evidence type="ECO:0000313" key="2">
    <source>
        <dbReference type="EMBL" id="TPX16481.1"/>
    </source>
</evidence>
<dbReference type="Proteomes" id="UP000319257">
    <property type="component" value="Unassembled WGS sequence"/>
</dbReference>
<evidence type="ECO:0000256" key="1">
    <source>
        <dbReference type="SAM" id="MobiDB-lite"/>
    </source>
</evidence>
<dbReference type="GeneID" id="41971222"/>